<keyword evidence="2" id="KW-1185">Reference proteome</keyword>
<reference evidence="1 2" key="1">
    <citation type="submission" date="2014-04" db="EMBL/GenBank/DDBJ databases">
        <authorList>
            <consortium name="DOE Joint Genome Institute"/>
            <person name="Kuo A."/>
            <person name="Gay G."/>
            <person name="Dore J."/>
            <person name="Kohler A."/>
            <person name="Nagy L.G."/>
            <person name="Floudas D."/>
            <person name="Copeland A."/>
            <person name="Barry K.W."/>
            <person name="Cichocki N."/>
            <person name="Veneault-Fourrey C."/>
            <person name="LaButti K."/>
            <person name="Lindquist E.A."/>
            <person name="Lipzen A."/>
            <person name="Lundell T."/>
            <person name="Morin E."/>
            <person name="Murat C."/>
            <person name="Sun H."/>
            <person name="Tunlid A."/>
            <person name="Henrissat B."/>
            <person name="Grigoriev I.V."/>
            <person name="Hibbett D.S."/>
            <person name="Martin F."/>
            <person name="Nordberg H.P."/>
            <person name="Cantor M.N."/>
            <person name="Hua S.X."/>
        </authorList>
    </citation>
    <scope>NUCLEOTIDE SEQUENCE [LARGE SCALE GENOMIC DNA]</scope>
    <source>
        <strain evidence="2">h7</strain>
    </source>
</reference>
<dbReference type="AlphaFoldDB" id="A0A0C2Z6B4"/>
<accession>A0A0C2Z6B4</accession>
<name>A0A0C2Z6B4_HEBCY</name>
<evidence type="ECO:0000313" key="2">
    <source>
        <dbReference type="Proteomes" id="UP000053424"/>
    </source>
</evidence>
<reference evidence="2" key="2">
    <citation type="submission" date="2015-01" db="EMBL/GenBank/DDBJ databases">
        <title>Evolutionary Origins and Diversification of the Mycorrhizal Mutualists.</title>
        <authorList>
            <consortium name="DOE Joint Genome Institute"/>
            <consortium name="Mycorrhizal Genomics Consortium"/>
            <person name="Kohler A."/>
            <person name="Kuo A."/>
            <person name="Nagy L.G."/>
            <person name="Floudas D."/>
            <person name="Copeland A."/>
            <person name="Barry K.W."/>
            <person name="Cichocki N."/>
            <person name="Veneault-Fourrey C."/>
            <person name="LaButti K."/>
            <person name="Lindquist E.A."/>
            <person name="Lipzen A."/>
            <person name="Lundell T."/>
            <person name="Morin E."/>
            <person name="Murat C."/>
            <person name="Riley R."/>
            <person name="Ohm R."/>
            <person name="Sun H."/>
            <person name="Tunlid A."/>
            <person name="Henrissat B."/>
            <person name="Grigoriev I.V."/>
            <person name="Hibbett D.S."/>
            <person name="Martin F."/>
        </authorList>
    </citation>
    <scope>NUCLEOTIDE SEQUENCE [LARGE SCALE GENOMIC DNA]</scope>
    <source>
        <strain evidence="2">h7</strain>
    </source>
</reference>
<protein>
    <submittedName>
        <fullName evidence="1">Uncharacterized protein</fullName>
    </submittedName>
</protein>
<gene>
    <name evidence="1" type="ORF">M413DRAFT_437893</name>
</gene>
<sequence length="101" mass="11520">MPLPFDTVPDSKLAAFLREPVLFENCHGSQTWDSANLDRRRSRASFLWRRGFSSTTTGTHRILPSPQELETNSHELIQDWKENARSQAAAQTWPVKLAGVR</sequence>
<dbReference type="Proteomes" id="UP000053424">
    <property type="component" value="Unassembled WGS sequence"/>
</dbReference>
<dbReference type="EMBL" id="KN831768">
    <property type="protein sequence ID" value="KIM48717.1"/>
    <property type="molecule type" value="Genomic_DNA"/>
</dbReference>
<evidence type="ECO:0000313" key="1">
    <source>
        <dbReference type="EMBL" id="KIM48717.1"/>
    </source>
</evidence>
<proteinExistence type="predicted"/>
<dbReference type="HOGENOM" id="CLU_2292031_0_0_1"/>
<organism evidence="1 2">
    <name type="scientific">Hebeloma cylindrosporum</name>
    <dbReference type="NCBI Taxonomy" id="76867"/>
    <lineage>
        <taxon>Eukaryota</taxon>
        <taxon>Fungi</taxon>
        <taxon>Dikarya</taxon>
        <taxon>Basidiomycota</taxon>
        <taxon>Agaricomycotina</taxon>
        <taxon>Agaricomycetes</taxon>
        <taxon>Agaricomycetidae</taxon>
        <taxon>Agaricales</taxon>
        <taxon>Agaricineae</taxon>
        <taxon>Hymenogastraceae</taxon>
        <taxon>Hebeloma</taxon>
    </lineage>
</organism>